<evidence type="ECO:0000259" key="2">
    <source>
        <dbReference type="Pfam" id="PF16387"/>
    </source>
</evidence>
<dbReference type="InterPro" id="IPR017946">
    <property type="entry name" value="PLC-like_Pdiesterase_TIM-brl"/>
</dbReference>
<dbReference type="InterPro" id="IPR032160">
    <property type="entry name" value="DUF4996"/>
</dbReference>
<dbReference type="CDD" id="cd08566">
    <property type="entry name" value="GDPD_AtGDE_like"/>
    <property type="match status" value="1"/>
</dbReference>
<dbReference type="Proteomes" id="UP000644875">
    <property type="component" value="Unassembled WGS sequence"/>
</dbReference>
<accession>A0A934PBZ1</accession>
<organism evidence="3 4">
    <name type="scientific">Streptococcus zalophi</name>
    <dbReference type="NCBI Taxonomy" id="640031"/>
    <lineage>
        <taxon>Bacteria</taxon>
        <taxon>Bacillati</taxon>
        <taxon>Bacillota</taxon>
        <taxon>Bacilli</taxon>
        <taxon>Lactobacillales</taxon>
        <taxon>Streptococcaceae</taxon>
        <taxon>Streptococcus</taxon>
    </lineage>
</organism>
<dbReference type="Pfam" id="PF16387">
    <property type="entry name" value="DUF4996"/>
    <property type="match status" value="1"/>
</dbReference>
<dbReference type="RefSeq" id="WP_199568256.1">
    <property type="nucleotide sequence ID" value="NZ_JAENBP010000010.1"/>
</dbReference>
<protein>
    <submittedName>
        <fullName evidence="3">Glycerophosphodiester phosphodiesterase family protein</fullName>
    </submittedName>
</protein>
<dbReference type="GO" id="GO:0008081">
    <property type="term" value="F:phosphoric diester hydrolase activity"/>
    <property type="evidence" value="ECO:0007669"/>
    <property type="project" value="InterPro"/>
</dbReference>
<evidence type="ECO:0000313" key="4">
    <source>
        <dbReference type="Proteomes" id="UP000644875"/>
    </source>
</evidence>
<name>A0A934PBZ1_9STRE</name>
<comment type="caution">
    <text evidence="3">The sequence shown here is derived from an EMBL/GenBank/DDBJ whole genome shotgun (WGS) entry which is preliminary data.</text>
</comment>
<dbReference type="SUPFAM" id="SSF51695">
    <property type="entry name" value="PLC-like phosphodiesterases"/>
    <property type="match status" value="1"/>
</dbReference>
<keyword evidence="4" id="KW-1185">Reference proteome</keyword>
<sequence length="276" mass="31570">MNQLQEYREKNGIIIAAHRGTNGGNILQNTSKAYYNAIRHKADMFEVDVVRSQDGGFFAFHDGQEPLVFNDNFDIRTLNAKEIASKTCFNSVHEPINQKIETIEQILDRFEGQAFINIDRSWFYWDTFLDRLKGYKSLEQILLKSPVERHLLEKLRDSGLDVMYMPIVKTMEELALVLNFEGLNIVAIELIFETLDTELVSPKTIQSLKNKGLLIWGNALTLSDTIVLSAGLDDDSAIENDGQSWGRLVNLGFDIIQTDWPYLLYNFLTANNLKNN</sequence>
<reference evidence="3 4" key="1">
    <citation type="journal article" date="2021" name="Int. J. Syst. Evol. Microbiol.">
        <title>Streptococcus vicugnae sp. nov., isolated from faeces of alpacas (Vicugna pacos) and cattle (Bos taurus), Streptococcus zalophi sp. nov., and Streptococcus pacificus sp. nov., isolated from respiratory tract of California sea lions (Zalophus californianus).</title>
        <authorList>
            <person name="Volokhov D.V."/>
            <person name="Zagorodnyaya T.A."/>
            <person name="Shen Z."/>
            <person name="Blom J."/>
            <person name="Furtak V.A."/>
            <person name="Eisenberg T."/>
            <person name="Fan P."/>
            <person name="Jeong K.C."/>
            <person name="Gao Y."/>
            <person name="Zhang S."/>
            <person name="Amselle M."/>
        </authorList>
    </citation>
    <scope>NUCLEOTIDE SEQUENCE [LARGE SCALE GENOMIC DNA]</scope>
    <source>
        <strain evidence="4">CSL7508-lung</strain>
    </source>
</reference>
<dbReference type="InterPro" id="IPR030395">
    <property type="entry name" value="GP_PDE_dom"/>
</dbReference>
<dbReference type="PANTHER" id="PTHR46211:SF14">
    <property type="entry name" value="GLYCEROPHOSPHODIESTER PHOSPHODIESTERASE"/>
    <property type="match status" value="1"/>
</dbReference>
<feature type="domain" description="GP-PDE" evidence="1">
    <location>
        <begin position="18"/>
        <end position="112"/>
    </location>
</feature>
<evidence type="ECO:0000259" key="1">
    <source>
        <dbReference type="Pfam" id="PF03009"/>
    </source>
</evidence>
<dbReference type="EMBL" id="JAENBP010000010">
    <property type="protein sequence ID" value="MBJ8350345.1"/>
    <property type="molecule type" value="Genomic_DNA"/>
</dbReference>
<dbReference type="GO" id="GO:0006629">
    <property type="term" value="P:lipid metabolic process"/>
    <property type="evidence" value="ECO:0007669"/>
    <property type="project" value="InterPro"/>
</dbReference>
<proteinExistence type="predicted"/>
<evidence type="ECO:0000313" key="3">
    <source>
        <dbReference type="EMBL" id="MBJ8350345.1"/>
    </source>
</evidence>
<gene>
    <name evidence="3" type="ORF">JHK64_06885</name>
</gene>
<dbReference type="Pfam" id="PF03009">
    <property type="entry name" value="GDPD"/>
    <property type="match status" value="1"/>
</dbReference>
<dbReference type="Gene3D" id="3.20.20.190">
    <property type="entry name" value="Phosphatidylinositol (PI) phosphodiesterase"/>
    <property type="match status" value="1"/>
</dbReference>
<dbReference type="AlphaFoldDB" id="A0A934PBZ1"/>
<feature type="domain" description="DUF4996" evidence="2">
    <location>
        <begin position="164"/>
        <end position="268"/>
    </location>
</feature>
<dbReference type="PANTHER" id="PTHR46211">
    <property type="entry name" value="GLYCEROPHOSPHORYL DIESTER PHOSPHODIESTERASE"/>
    <property type="match status" value="1"/>
</dbReference>